<dbReference type="AlphaFoldDB" id="A0A0D2EUU7"/>
<evidence type="ECO:0000256" key="2">
    <source>
        <dbReference type="ARBA" id="ARBA00022448"/>
    </source>
</evidence>
<evidence type="ECO:0000313" key="8">
    <source>
        <dbReference type="Proteomes" id="UP000054342"/>
    </source>
</evidence>
<dbReference type="PANTHER" id="PTHR43791:SF36">
    <property type="entry name" value="TRANSPORTER, PUTATIVE (AFU_ORTHOLOGUE AFUA_6G08340)-RELATED"/>
    <property type="match status" value="1"/>
</dbReference>
<feature type="transmembrane region" description="Helical" evidence="6">
    <location>
        <begin position="176"/>
        <end position="197"/>
    </location>
</feature>
<dbReference type="HOGENOM" id="CLU_001265_0_1_1"/>
<keyword evidence="3 6" id="KW-0812">Transmembrane</keyword>
<dbReference type="FunFam" id="1.20.1250.20:FF:000057">
    <property type="entry name" value="MFS general substrate transporter"/>
    <property type="match status" value="1"/>
</dbReference>
<proteinExistence type="predicted"/>
<feature type="transmembrane region" description="Helical" evidence="6">
    <location>
        <begin position="375"/>
        <end position="397"/>
    </location>
</feature>
<dbReference type="Proteomes" id="UP000054342">
    <property type="component" value="Unassembled WGS sequence"/>
</dbReference>
<feature type="transmembrane region" description="Helical" evidence="6">
    <location>
        <begin position="118"/>
        <end position="139"/>
    </location>
</feature>
<keyword evidence="5 6" id="KW-0472">Membrane</keyword>
<dbReference type="OrthoDB" id="2985014at2759"/>
<dbReference type="GeneID" id="25325828"/>
<evidence type="ECO:0000313" key="7">
    <source>
        <dbReference type="EMBL" id="KIW59473.1"/>
    </source>
</evidence>
<dbReference type="SUPFAM" id="SSF103473">
    <property type="entry name" value="MFS general substrate transporter"/>
    <property type="match status" value="1"/>
</dbReference>
<dbReference type="GO" id="GO:0016020">
    <property type="term" value="C:membrane"/>
    <property type="evidence" value="ECO:0007669"/>
    <property type="project" value="UniProtKB-SubCell"/>
</dbReference>
<dbReference type="Pfam" id="PF07690">
    <property type="entry name" value="MFS_1"/>
    <property type="match status" value="1"/>
</dbReference>
<evidence type="ECO:0008006" key="9">
    <source>
        <dbReference type="Google" id="ProtNLM"/>
    </source>
</evidence>
<dbReference type="GO" id="GO:0022857">
    <property type="term" value="F:transmembrane transporter activity"/>
    <property type="evidence" value="ECO:0007669"/>
    <property type="project" value="InterPro"/>
</dbReference>
<evidence type="ECO:0000256" key="1">
    <source>
        <dbReference type="ARBA" id="ARBA00004141"/>
    </source>
</evidence>
<dbReference type="InterPro" id="IPR011701">
    <property type="entry name" value="MFS"/>
</dbReference>
<reference evidence="7 8" key="1">
    <citation type="submission" date="2015-01" db="EMBL/GenBank/DDBJ databases">
        <title>The Genome Sequence of Exophiala xenobiotica CBS118157.</title>
        <authorList>
            <consortium name="The Broad Institute Genomics Platform"/>
            <person name="Cuomo C."/>
            <person name="de Hoog S."/>
            <person name="Gorbushina A."/>
            <person name="Stielow B."/>
            <person name="Teixiera M."/>
            <person name="Abouelleil A."/>
            <person name="Chapman S.B."/>
            <person name="Priest M."/>
            <person name="Young S.K."/>
            <person name="Wortman J."/>
            <person name="Nusbaum C."/>
            <person name="Birren B."/>
        </authorList>
    </citation>
    <scope>NUCLEOTIDE SEQUENCE [LARGE SCALE GENOMIC DNA]</scope>
    <source>
        <strain evidence="7 8">CBS 118157</strain>
    </source>
</reference>
<dbReference type="EMBL" id="KN847318">
    <property type="protein sequence ID" value="KIW59473.1"/>
    <property type="molecule type" value="Genomic_DNA"/>
</dbReference>
<feature type="transmembrane region" description="Helical" evidence="6">
    <location>
        <begin position="440"/>
        <end position="458"/>
    </location>
</feature>
<feature type="transmembrane region" description="Helical" evidence="6">
    <location>
        <begin position="348"/>
        <end position="369"/>
    </location>
</feature>
<keyword evidence="2" id="KW-0813">Transport</keyword>
<evidence type="ECO:0000256" key="3">
    <source>
        <dbReference type="ARBA" id="ARBA00022692"/>
    </source>
</evidence>
<feature type="transmembrane region" description="Helical" evidence="6">
    <location>
        <begin position="321"/>
        <end position="341"/>
    </location>
</feature>
<evidence type="ECO:0000256" key="6">
    <source>
        <dbReference type="SAM" id="Phobius"/>
    </source>
</evidence>
<comment type="subcellular location">
    <subcellularLocation>
        <location evidence="1">Membrane</location>
        <topology evidence="1">Multi-pass membrane protein</topology>
    </subcellularLocation>
</comment>
<protein>
    <recommendedName>
        <fullName evidence="9">Major facilitator superfamily (MFS) profile domain-containing protein</fullName>
    </recommendedName>
</protein>
<evidence type="ECO:0000256" key="5">
    <source>
        <dbReference type="ARBA" id="ARBA00023136"/>
    </source>
</evidence>
<feature type="transmembrane region" description="Helical" evidence="6">
    <location>
        <begin position="145"/>
        <end position="164"/>
    </location>
</feature>
<dbReference type="PANTHER" id="PTHR43791">
    <property type="entry name" value="PERMEASE-RELATED"/>
    <property type="match status" value="1"/>
</dbReference>
<gene>
    <name evidence="7" type="ORF">PV05_03920</name>
</gene>
<dbReference type="RefSeq" id="XP_013320057.1">
    <property type="nucleotide sequence ID" value="XM_013464603.1"/>
</dbReference>
<dbReference type="Gene3D" id="1.20.1250.20">
    <property type="entry name" value="MFS general substrate transporter like domains"/>
    <property type="match status" value="2"/>
</dbReference>
<feature type="transmembrane region" description="Helical" evidence="6">
    <location>
        <begin position="209"/>
        <end position="231"/>
    </location>
</feature>
<dbReference type="InterPro" id="IPR036259">
    <property type="entry name" value="MFS_trans_sf"/>
</dbReference>
<keyword evidence="4 6" id="KW-1133">Transmembrane helix</keyword>
<name>A0A0D2EUU7_9EURO</name>
<evidence type="ECO:0000256" key="4">
    <source>
        <dbReference type="ARBA" id="ARBA00022989"/>
    </source>
</evidence>
<feature type="transmembrane region" description="Helical" evidence="6">
    <location>
        <begin position="284"/>
        <end position="309"/>
    </location>
</feature>
<sequence length="501" mass="55626">MADDEKTVLALHEHAEQPGAACTAAEDPSGSLVARRKMERRLVWKQDVTILPLLAMCFFFSYVDRGQIGNARLMGLQKDLHLSASQYYNALLVFFIGYMVIELPCCLGLMYVKPGHQFGFATIAFGVLATCIAACKTYGSLIAIRFLLGLSEAFVQVGFLYLSLWYRHDEIALRCALFYVSGPLAGAVSGLIAYGVAKNLNEAHGIASWRWLFIVEGIPTITWGILVFFALPSRPEVIAEKGTWLFSDRTERELILERTVAAKNTAHAKFVPRQVLLALTDVKAYLDALIVAAFGLGVAAFGLFMPTFINEFGFSPLHTQLFTMIPYACAAIALPIICTVADRFTMRAMPILFCYILCLAGFILLLVTTQKAARIVGTCLVSAGSYPGVILAATWVMSTHGGYTKRSTTWAMCQLLIQCYSILGTKIYDKPPRFFKGHGILLGLQTLAAVCVMLKWWMMWRGNRQKDALKEEYDGREEPIPGLEESIEVLNDRHPGFKYLL</sequence>
<feature type="transmembrane region" description="Helical" evidence="6">
    <location>
        <begin position="87"/>
        <end position="111"/>
    </location>
</feature>
<keyword evidence="8" id="KW-1185">Reference proteome</keyword>
<accession>A0A0D2EUU7</accession>
<organism evidence="7 8">
    <name type="scientific">Exophiala xenobiotica</name>
    <dbReference type="NCBI Taxonomy" id="348802"/>
    <lineage>
        <taxon>Eukaryota</taxon>
        <taxon>Fungi</taxon>
        <taxon>Dikarya</taxon>
        <taxon>Ascomycota</taxon>
        <taxon>Pezizomycotina</taxon>
        <taxon>Eurotiomycetes</taxon>
        <taxon>Chaetothyriomycetidae</taxon>
        <taxon>Chaetothyriales</taxon>
        <taxon>Herpotrichiellaceae</taxon>
        <taxon>Exophiala</taxon>
    </lineage>
</organism>